<dbReference type="Proteomes" id="UP000245728">
    <property type="component" value="Chromosome"/>
</dbReference>
<dbReference type="GO" id="GO:0019262">
    <property type="term" value="P:N-acetylneuraminate catabolic process"/>
    <property type="evidence" value="ECO:0007669"/>
    <property type="project" value="UniProtKB-UniRule"/>
</dbReference>
<comment type="function">
    <text evidence="2 6">Converts N-acetylmannosamine-6-phosphate (ManNAc-6-P) to N-acetylglucosamine-6-phosphate (GlcNAc-6-P).</text>
</comment>
<dbReference type="KEGG" id="salh:HMF8227_01506"/>
<dbReference type="PANTHER" id="PTHR36204">
    <property type="entry name" value="N-ACETYLMANNOSAMINE-6-PHOSPHATE 2-EPIMERASE-RELATED"/>
    <property type="match status" value="1"/>
</dbReference>
<dbReference type="UniPathway" id="UPA00629">
    <property type="reaction ID" value="UER00682"/>
</dbReference>
<dbReference type="FunFam" id="3.20.20.70:FF:000035">
    <property type="entry name" value="Putative N-acetylmannosamine-6-phosphate 2-epimerase"/>
    <property type="match status" value="1"/>
</dbReference>
<sequence>MQVRDEKLSGGLIVSCQPVDNGPMDNDDVVKRLAQAAIAGGADGVRIENARRVAQVREAMPEALIIGIVKRDLDDSPVRITPYLEDVAALATAGADVIAVDATDRDRPVPVKDLIEAIKQQGKWAMADCSCLSDALSAMSYGADIVGSTLSGYTGGPPPTEPDYKLLEQLVSHCPKVMAEGRFNTPQDCAKARSLGAWAVTVGTAITRTEVVTGWFADALNTDWPSR</sequence>
<evidence type="ECO:0000313" key="7">
    <source>
        <dbReference type="EMBL" id="AWL11981.1"/>
    </source>
</evidence>
<dbReference type="Gene3D" id="3.20.20.70">
    <property type="entry name" value="Aldolase class I"/>
    <property type="match status" value="1"/>
</dbReference>
<evidence type="ECO:0000313" key="8">
    <source>
        <dbReference type="Proteomes" id="UP000245728"/>
    </source>
</evidence>
<evidence type="ECO:0000256" key="3">
    <source>
        <dbReference type="ARBA" id="ARBA00005081"/>
    </source>
</evidence>
<dbReference type="EC" id="5.1.3.9" evidence="6"/>
<comment type="catalytic activity">
    <reaction evidence="1 6">
        <text>an N-acyl-D-glucosamine 6-phosphate = an N-acyl-D-mannosamine 6-phosphate</text>
        <dbReference type="Rhea" id="RHEA:23932"/>
        <dbReference type="ChEBI" id="CHEBI:57599"/>
        <dbReference type="ChEBI" id="CHEBI:57666"/>
        <dbReference type="EC" id="5.1.3.9"/>
    </reaction>
</comment>
<dbReference type="EMBL" id="CP029347">
    <property type="protein sequence ID" value="AWL11981.1"/>
    <property type="molecule type" value="Genomic_DNA"/>
</dbReference>
<dbReference type="GO" id="GO:0047465">
    <property type="term" value="F:N-acylglucosamine-6-phosphate 2-epimerase activity"/>
    <property type="evidence" value="ECO:0007669"/>
    <property type="project" value="UniProtKB-EC"/>
</dbReference>
<keyword evidence="8" id="KW-1185">Reference proteome</keyword>
<evidence type="ECO:0000256" key="5">
    <source>
        <dbReference type="ARBA" id="ARBA00023277"/>
    </source>
</evidence>
<dbReference type="NCBIfam" id="NF002231">
    <property type="entry name" value="PRK01130.1"/>
    <property type="match status" value="1"/>
</dbReference>
<comment type="pathway">
    <text evidence="3 6">Amino-sugar metabolism; N-acetylneuraminate degradation; D-fructose 6-phosphate from N-acetylneuraminate: step 3/5.</text>
</comment>
<protein>
    <recommendedName>
        <fullName evidence="6">Putative N-acetylmannosamine-6-phosphate 2-epimerase</fullName>
        <ecNumber evidence="6">5.1.3.9</ecNumber>
    </recommendedName>
    <alternativeName>
        <fullName evidence="6">ManNAc-6-P epimerase</fullName>
    </alternativeName>
</protein>
<evidence type="ECO:0000256" key="1">
    <source>
        <dbReference type="ARBA" id="ARBA00000056"/>
    </source>
</evidence>
<evidence type="ECO:0000256" key="6">
    <source>
        <dbReference type="HAMAP-Rule" id="MF_01235"/>
    </source>
</evidence>
<dbReference type="GO" id="GO:0005829">
    <property type="term" value="C:cytosol"/>
    <property type="evidence" value="ECO:0007669"/>
    <property type="project" value="TreeGrafter"/>
</dbReference>
<evidence type="ECO:0000256" key="4">
    <source>
        <dbReference type="ARBA" id="ARBA00023235"/>
    </source>
</evidence>
<dbReference type="InterPro" id="IPR011060">
    <property type="entry name" value="RibuloseP-bd_barrel"/>
</dbReference>
<dbReference type="GO" id="GO:0006053">
    <property type="term" value="P:N-acetylmannosamine catabolic process"/>
    <property type="evidence" value="ECO:0007669"/>
    <property type="project" value="TreeGrafter"/>
</dbReference>
<keyword evidence="5 6" id="KW-0119">Carbohydrate metabolism</keyword>
<dbReference type="CDD" id="cd04729">
    <property type="entry name" value="NanE"/>
    <property type="match status" value="1"/>
</dbReference>
<organism evidence="7 8">
    <name type="scientific">Saliniradius amylolyticus</name>
    <dbReference type="NCBI Taxonomy" id="2183582"/>
    <lineage>
        <taxon>Bacteria</taxon>
        <taxon>Pseudomonadati</taxon>
        <taxon>Pseudomonadota</taxon>
        <taxon>Gammaproteobacteria</taxon>
        <taxon>Alteromonadales</taxon>
        <taxon>Alteromonadaceae</taxon>
        <taxon>Saliniradius</taxon>
    </lineage>
</organism>
<dbReference type="GO" id="GO:0005975">
    <property type="term" value="P:carbohydrate metabolic process"/>
    <property type="evidence" value="ECO:0007669"/>
    <property type="project" value="UniProtKB-UniRule"/>
</dbReference>
<dbReference type="InterPro" id="IPR013785">
    <property type="entry name" value="Aldolase_TIM"/>
</dbReference>
<reference evidence="7 8" key="1">
    <citation type="submission" date="2018-05" db="EMBL/GenBank/DDBJ databases">
        <title>Salinimonas sp. HMF8227 Genome sequencing and assembly.</title>
        <authorList>
            <person name="Kang H."/>
            <person name="Kang J."/>
            <person name="Cha I."/>
            <person name="Kim H."/>
            <person name="Joh K."/>
        </authorList>
    </citation>
    <scope>NUCLEOTIDE SEQUENCE [LARGE SCALE GENOMIC DNA]</scope>
    <source>
        <strain evidence="7 8">HMF8227</strain>
    </source>
</reference>
<dbReference type="PANTHER" id="PTHR36204:SF1">
    <property type="entry name" value="N-ACETYLMANNOSAMINE-6-PHOSPHATE 2-EPIMERASE-RELATED"/>
    <property type="match status" value="1"/>
</dbReference>
<dbReference type="Pfam" id="PF04131">
    <property type="entry name" value="NanE"/>
    <property type="match status" value="1"/>
</dbReference>
<dbReference type="HAMAP" id="MF_01235">
    <property type="entry name" value="ManNAc6P_epimer"/>
    <property type="match status" value="1"/>
</dbReference>
<dbReference type="AlphaFoldDB" id="A0A2S2E2W3"/>
<gene>
    <name evidence="6 7" type="primary">nanE</name>
    <name evidence="7" type="ORF">HMF8227_01506</name>
</gene>
<evidence type="ECO:0000256" key="2">
    <source>
        <dbReference type="ARBA" id="ARBA00002147"/>
    </source>
</evidence>
<dbReference type="RefSeq" id="WP_204101042.1">
    <property type="nucleotide sequence ID" value="NZ_CP029347.1"/>
</dbReference>
<proteinExistence type="inferred from homology"/>
<accession>A0A2S2E2W3</accession>
<keyword evidence="4 6" id="KW-0413">Isomerase</keyword>
<comment type="similarity">
    <text evidence="6">Belongs to the NanE family.</text>
</comment>
<dbReference type="InterPro" id="IPR007260">
    <property type="entry name" value="NanE"/>
</dbReference>
<dbReference type="SUPFAM" id="SSF51366">
    <property type="entry name" value="Ribulose-phoshate binding barrel"/>
    <property type="match status" value="1"/>
</dbReference>
<name>A0A2S2E2W3_9ALTE</name>